<keyword evidence="6" id="KW-1185">Reference proteome</keyword>
<dbReference type="CDD" id="cd01647">
    <property type="entry name" value="RT_LTR"/>
    <property type="match status" value="1"/>
</dbReference>
<dbReference type="InterPro" id="IPR043502">
    <property type="entry name" value="DNA/RNA_pol_sf"/>
</dbReference>
<feature type="domain" description="Reverse transcriptase/retrotransposon-derived protein RNase H-like" evidence="3">
    <location>
        <begin position="38"/>
        <end position="132"/>
    </location>
</feature>
<dbReference type="Pfam" id="PF17921">
    <property type="entry name" value="Integrase_H2C2"/>
    <property type="match status" value="2"/>
</dbReference>
<dbReference type="SUPFAM" id="SSF56672">
    <property type="entry name" value="DNA/RNA polymerases"/>
    <property type="match status" value="2"/>
</dbReference>
<protein>
    <recommendedName>
        <fullName evidence="1">RNA-directed DNA polymerase</fullName>
        <ecNumber evidence="1">2.7.7.49</ecNumber>
    </recommendedName>
</protein>
<dbReference type="InterPro" id="IPR041588">
    <property type="entry name" value="Integrase_H2C2"/>
</dbReference>
<name>A0A164MVA7_9CRUS</name>
<gene>
    <name evidence="5" type="ORF">APZ42_031394</name>
</gene>
<dbReference type="OrthoDB" id="6380665at2759"/>
<evidence type="ECO:0000259" key="4">
    <source>
        <dbReference type="Pfam" id="PF17921"/>
    </source>
</evidence>
<dbReference type="InterPro" id="IPR050951">
    <property type="entry name" value="Retrovirus_Pol_polyprotein"/>
</dbReference>
<dbReference type="FunFam" id="1.10.340.70:FF:000001">
    <property type="entry name" value="Retrovirus-related Pol polyprotein from transposon gypsy-like Protein"/>
    <property type="match status" value="1"/>
</dbReference>
<organism evidence="5 6">
    <name type="scientific">Daphnia magna</name>
    <dbReference type="NCBI Taxonomy" id="35525"/>
    <lineage>
        <taxon>Eukaryota</taxon>
        <taxon>Metazoa</taxon>
        <taxon>Ecdysozoa</taxon>
        <taxon>Arthropoda</taxon>
        <taxon>Crustacea</taxon>
        <taxon>Branchiopoda</taxon>
        <taxon>Diplostraca</taxon>
        <taxon>Cladocera</taxon>
        <taxon>Anomopoda</taxon>
        <taxon>Daphniidae</taxon>
        <taxon>Daphnia</taxon>
    </lineage>
</organism>
<feature type="domain" description="Integrase zinc-binding" evidence="4">
    <location>
        <begin position="246"/>
        <end position="300"/>
    </location>
</feature>
<proteinExistence type="predicted"/>
<dbReference type="PANTHER" id="PTHR37984">
    <property type="entry name" value="PROTEIN CBG26694"/>
    <property type="match status" value="1"/>
</dbReference>
<dbReference type="InterPro" id="IPR041577">
    <property type="entry name" value="RT_RNaseH_2"/>
</dbReference>
<dbReference type="GO" id="GO:0003964">
    <property type="term" value="F:RNA-directed DNA polymerase activity"/>
    <property type="evidence" value="ECO:0007669"/>
    <property type="project" value="UniProtKB-EC"/>
</dbReference>
<feature type="compositionally biased region" description="Polar residues" evidence="2">
    <location>
        <begin position="509"/>
        <end position="519"/>
    </location>
</feature>
<dbReference type="Pfam" id="PF17919">
    <property type="entry name" value="RT_RNaseH_2"/>
    <property type="match status" value="1"/>
</dbReference>
<dbReference type="PANTHER" id="PTHR37984:SF7">
    <property type="entry name" value="INTEGRASE CATALYTIC DOMAIN-CONTAINING PROTEIN"/>
    <property type="match status" value="1"/>
</dbReference>
<feature type="domain" description="Integrase zinc-binding" evidence="4">
    <location>
        <begin position="857"/>
        <end position="915"/>
    </location>
</feature>
<dbReference type="FunFam" id="3.10.10.10:FF:000002">
    <property type="entry name" value="Retrovirus-related Pol polyprotein from transposon 17.6-like protein"/>
    <property type="match status" value="1"/>
</dbReference>
<evidence type="ECO:0000256" key="2">
    <source>
        <dbReference type="SAM" id="MobiDB-lite"/>
    </source>
</evidence>
<evidence type="ECO:0000313" key="5">
    <source>
        <dbReference type="EMBL" id="KZS05398.1"/>
    </source>
</evidence>
<dbReference type="Gene3D" id="1.10.340.70">
    <property type="match status" value="2"/>
</dbReference>
<reference evidence="5 6" key="1">
    <citation type="submission" date="2016-03" db="EMBL/GenBank/DDBJ databases">
        <title>EvidentialGene: Evidence-directed Construction of Genes on Genomes.</title>
        <authorList>
            <person name="Gilbert D.G."/>
            <person name="Choi J.-H."/>
            <person name="Mockaitis K."/>
            <person name="Colbourne J."/>
            <person name="Pfrender M."/>
        </authorList>
    </citation>
    <scope>NUCLEOTIDE SEQUENCE [LARGE SCALE GENOMIC DNA]</scope>
    <source>
        <strain evidence="5 6">Xinb3</strain>
        <tissue evidence="5">Complete organism</tissue>
    </source>
</reference>
<evidence type="ECO:0000256" key="1">
    <source>
        <dbReference type="ARBA" id="ARBA00012493"/>
    </source>
</evidence>
<comment type="caution">
    <text evidence="5">The sequence shown here is derived from an EMBL/GenBank/DDBJ whole genome shotgun (WGS) entry which is preliminary data.</text>
</comment>
<dbReference type="EMBL" id="LRGB01002937">
    <property type="protein sequence ID" value="KZS05398.1"/>
    <property type="molecule type" value="Genomic_DNA"/>
</dbReference>
<evidence type="ECO:0000313" key="6">
    <source>
        <dbReference type="Proteomes" id="UP000076858"/>
    </source>
</evidence>
<dbReference type="AlphaFoldDB" id="A0A164MVA7"/>
<evidence type="ECO:0000259" key="3">
    <source>
        <dbReference type="Pfam" id="PF17919"/>
    </source>
</evidence>
<dbReference type="Proteomes" id="UP000076858">
    <property type="component" value="Unassembled WGS sequence"/>
</dbReference>
<feature type="region of interest" description="Disordered" evidence="2">
    <location>
        <begin position="507"/>
        <end position="553"/>
    </location>
</feature>
<accession>A0A164MVA7</accession>
<dbReference type="Gene3D" id="3.10.10.10">
    <property type="entry name" value="HIV Type 1 Reverse Transcriptase, subunit A, domain 1"/>
    <property type="match status" value="1"/>
</dbReference>
<dbReference type="EC" id="2.7.7.49" evidence="1"/>
<sequence length="994" mass="111712">MERGLYADPAKIETIVNMPEPRDKQYLTRILDDAEWIWEGQPRVAMVRLKDTFALLPILRLYDPDLPMVVSVDASPTGFGAVLLQDGQPVANSSGSLTDMQKRYRQIEKELMAVQFGLHRFLQYIYGKPIVVETDHKQLYKPGRELNIADTLSRAPNPKLYTEDVAQASEEQVHAGLDAVIPVLATRARYATATATDPCLRVVRDVLSRGRPEHKRQCPEPVRPFWNVRLGLEIDGLLLKGERLVVPNVLKQEILKEVHDGHFGEVKCVELAKSAVYWLGFTKDIHNMVAGCAIYQENRNRNPAQPLFPVEIPEHPFQKPYYISCAMRNEPSILGIREFYPRAACFVSFVVSFCFFFSGTTRSHTLRRAPNILSLTPLVAIGFTPVSDKLPSATVLLQGRTLRGTLPFLQAALQPQFISASTVKSQLQLHQANTCFTKDRSPDVRGSALLIRQPVRVRISGEWLPGTVSGNCENPHSYIIKTKDGENYFVATLRSFRRNRRAIAIIRNTETTPQTQTQKSLLSVPRVSPPSPLPAAQPLQSSENNPNQVESPLDALSPTSATTFYGFPPFSPFIHHGPAHMPNPGTPCGSAKLPTGVADTYRTGRYYPNWPADAPLKSTPISKHHFNTGNHPPIRSAPYRGSLLECEAIYKQVGEMLKNGIVKPSSSPWSSPVVMDPKKKGELRFCIDYRRLNAITVRDVYPLPRIDDFLDHLGGATAAFVTPDELYESTRLPFSLCNGPASFQRTMDQDLLRTSRQVGDCIYSPGKSSAYPQLRKMCLCPTSNFVPGSSKHQKETENKVADALSHHPVIREDLPHPQVLWVDYHFESQNKTKFSENFILKDGVLYKRGERELKLVVPSLLRREIILNCHDTPDNGNFGVLKTKAKIRKNYWWPGLSLSIQAYVASCSFYQKKKTLTLSSVGKLQPITIPKKEFALVGIDHICTFKRFKLGNRYILAAIDYLCKWIIAKPVTSYSRNIRSGIHENGSDRETQLP</sequence>